<name>A0A814G987_9BILA</name>
<keyword evidence="4" id="KW-1185">Reference proteome</keyword>
<feature type="region of interest" description="Disordered" evidence="1">
    <location>
        <begin position="327"/>
        <end position="349"/>
    </location>
</feature>
<gene>
    <name evidence="2" type="ORF">GPM918_LOCUS13290</name>
    <name evidence="3" type="ORF">SRO942_LOCUS13287</name>
</gene>
<feature type="compositionally biased region" description="Low complexity" evidence="1">
    <location>
        <begin position="454"/>
        <end position="507"/>
    </location>
</feature>
<evidence type="ECO:0000313" key="4">
    <source>
        <dbReference type="Proteomes" id="UP000663829"/>
    </source>
</evidence>
<comment type="caution">
    <text evidence="2">The sequence shown here is derived from an EMBL/GenBank/DDBJ whole genome shotgun (WGS) entry which is preliminary data.</text>
</comment>
<accession>A0A814G987</accession>
<organism evidence="2 4">
    <name type="scientific">Didymodactylos carnosus</name>
    <dbReference type="NCBI Taxonomy" id="1234261"/>
    <lineage>
        <taxon>Eukaryota</taxon>
        <taxon>Metazoa</taxon>
        <taxon>Spiralia</taxon>
        <taxon>Gnathifera</taxon>
        <taxon>Rotifera</taxon>
        <taxon>Eurotatoria</taxon>
        <taxon>Bdelloidea</taxon>
        <taxon>Philodinida</taxon>
        <taxon>Philodinidae</taxon>
        <taxon>Didymodactylos</taxon>
    </lineage>
</organism>
<evidence type="ECO:0000256" key="1">
    <source>
        <dbReference type="SAM" id="MobiDB-lite"/>
    </source>
</evidence>
<feature type="region of interest" description="Disordered" evidence="1">
    <location>
        <begin position="421"/>
        <end position="507"/>
    </location>
</feature>
<feature type="compositionally biased region" description="Polar residues" evidence="1">
    <location>
        <begin position="423"/>
        <end position="445"/>
    </location>
</feature>
<reference evidence="2" key="1">
    <citation type="submission" date="2021-02" db="EMBL/GenBank/DDBJ databases">
        <authorList>
            <person name="Nowell W R."/>
        </authorList>
    </citation>
    <scope>NUCLEOTIDE SEQUENCE</scope>
</reference>
<dbReference type="Proteomes" id="UP000681722">
    <property type="component" value="Unassembled WGS sequence"/>
</dbReference>
<dbReference type="AlphaFoldDB" id="A0A814G987"/>
<dbReference type="Proteomes" id="UP000663829">
    <property type="component" value="Unassembled WGS sequence"/>
</dbReference>
<dbReference type="EMBL" id="CAJOBC010003027">
    <property type="protein sequence ID" value="CAF3763613.1"/>
    <property type="molecule type" value="Genomic_DNA"/>
</dbReference>
<evidence type="ECO:0000313" key="3">
    <source>
        <dbReference type="EMBL" id="CAF3763613.1"/>
    </source>
</evidence>
<sequence>MSTERFDVTRAALEHLELLNNDINPLTVTAQFRSILRHHKQENTSPTENYNYIDYVVSEEQHRRRARSRGGADRRSKSCGRIKYDTDDYENEYYDQEQDQSLESQIKNGNDDTSLYIKRNSNKNSDINTSVGGLIAESQSCFGLSKWPDEAGSSSTEDIYQDSAVGSDYSEPVAITAVSKATSCDSAISTTSNNKYFDQTSPTSLINSNTGVHDFYDKRLLSQIDEASEYNNSTTNSSIKRYLNTNGYPTINWKQLREKQHHDSINKAKTIISQNSTLAATLPRKLAMTSDFDRYDPQRSSIKKQPISLLSYHKNQQQFQKRIEQFTGTRTSRRDEHQQQLLTSKQQRPVRPRAFTADIGSLIQQPPVQSPMQTSQITNSTMDTSSLTTVSTMDDDNIIRSTTSTEESFVYPNVSELRKTFEKVSSPTTGNRAHTPNTSATLMDNSITSPPPSIISTTGSRSTSPSPSNSPCRTTTSSSSSSNGSSDVRTPSISPTTSRRSSPSSRYTITRYNSSSINNDNDVIIPIADCGILLKYDKRQTHTKNKKTHNKSAEIPLNNHMSNSCYSISGYGEDSEQACCNENDLLNDSHIQLQSDDEEIEYSKHDDVRPIYV</sequence>
<proteinExistence type="predicted"/>
<dbReference type="OrthoDB" id="10046993at2759"/>
<protein>
    <submittedName>
        <fullName evidence="2">Uncharacterized protein</fullName>
    </submittedName>
</protein>
<dbReference type="EMBL" id="CAJNOQ010003028">
    <property type="protein sequence ID" value="CAF0991767.1"/>
    <property type="molecule type" value="Genomic_DNA"/>
</dbReference>
<evidence type="ECO:0000313" key="2">
    <source>
        <dbReference type="EMBL" id="CAF0991767.1"/>
    </source>
</evidence>